<reference evidence="1 2" key="1">
    <citation type="submission" date="2020-08" db="EMBL/GenBank/DDBJ databases">
        <title>Sequencing the genomes of 1000 actinobacteria strains.</title>
        <authorList>
            <person name="Klenk H.-P."/>
        </authorList>
    </citation>
    <scope>NUCLEOTIDE SEQUENCE [LARGE SCALE GENOMIC DNA]</scope>
    <source>
        <strain evidence="1 2">DSM 17945</strain>
    </source>
</reference>
<organism evidence="1 2">
    <name type="scientific">Micrococcus endophyticus</name>
    <dbReference type="NCBI Taxonomy" id="455343"/>
    <lineage>
        <taxon>Bacteria</taxon>
        <taxon>Bacillati</taxon>
        <taxon>Actinomycetota</taxon>
        <taxon>Actinomycetes</taxon>
        <taxon>Micrococcales</taxon>
        <taxon>Micrococcaceae</taxon>
        <taxon>Micrococcus</taxon>
    </lineage>
</organism>
<protein>
    <submittedName>
        <fullName evidence="1">Uncharacterized protein</fullName>
    </submittedName>
</protein>
<dbReference type="AlphaFoldDB" id="A0A7W9N1X6"/>
<proteinExistence type="predicted"/>
<gene>
    <name evidence="1" type="ORF">HDA33_002121</name>
</gene>
<comment type="caution">
    <text evidence="1">The sequence shown here is derived from an EMBL/GenBank/DDBJ whole genome shotgun (WGS) entry which is preliminary data.</text>
</comment>
<keyword evidence="2" id="KW-1185">Reference proteome</keyword>
<evidence type="ECO:0000313" key="1">
    <source>
        <dbReference type="EMBL" id="MBB5849557.1"/>
    </source>
</evidence>
<name>A0A7W9N1X6_9MICC</name>
<sequence>MDSGAGRVILRDDPGRSALLPRALLPRAPSRVPFPRFLPFFSRPTPFPSLLSRLG</sequence>
<dbReference type="EMBL" id="JACHMW010000001">
    <property type="protein sequence ID" value="MBB5849557.1"/>
    <property type="molecule type" value="Genomic_DNA"/>
</dbReference>
<dbReference type="Proteomes" id="UP000567246">
    <property type="component" value="Unassembled WGS sequence"/>
</dbReference>
<evidence type="ECO:0000313" key="2">
    <source>
        <dbReference type="Proteomes" id="UP000567246"/>
    </source>
</evidence>
<accession>A0A7W9N1X6</accession>